<evidence type="ECO:0000256" key="5">
    <source>
        <dbReference type="ARBA" id="ARBA00006003"/>
    </source>
</evidence>
<evidence type="ECO:0000256" key="30">
    <source>
        <dbReference type="ARBA" id="ARBA00043816"/>
    </source>
</evidence>
<dbReference type="PANTHER" id="PTHR46032:SF6">
    <property type="entry name" value="CMP-N-ACETYLNEURAMINATE-BETA-GALACTOSAMIDE-ALPHA-2,3-SIALYLTRANSFERASE 1"/>
    <property type="match status" value="1"/>
</dbReference>
<dbReference type="PIRSF" id="PIRSF005557">
    <property type="entry name" value="Sialyl_trans"/>
    <property type="match status" value="1"/>
</dbReference>
<feature type="binding site" evidence="38">
    <location>
        <position position="277"/>
    </location>
    <ligand>
        <name>substrate</name>
    </ligand>
</feature>
<dbReference type="CDD" id="cd23966">
    <property type="entry name" value="GT29_ST3GAL1_2"/>
    <property type="match status" value="1"/>
</dbReference>
<dbReference type="Ensembl" id="ENSSFOT00015008589.2">
    <property type="protein sequence ID" value="ENSSFOP00015008469.2"/>
    <property type="gene ID" value="ENSSFOG00015027685.1"/>
</dbReference>
<dbReference type="PANTHER" id="PTHR46032">
    <property type="entry name" value="ALPHA-2,3-SIALYLTRANSFERASE ST3GAL I ISOFORM X1"/>
    <property type="match status" value="1"/>
</dbReference>
<evidence type="ECO:0000256" key="3">
    <source>
        <dbReference type="ARBA" id="ARBA00004922"/>
    </source>
</evidence>
<evidence type="ECO:0000256" key="23">
    <source>
        <dbReference type="ARBA" id="ARBA00042022"/>
    </source>
</evidence>
<feature type="binding site" evidence="38">
    <location>
        <position position="286"/>
    </location>
    <ligand>
        <name>substrate</name>
    </ligand>
</feature>
<evidence type="ECO:0000256" key="8">
    <source>
        <dbReference type="ARBA" id="ARBA00022679"/>
    </source>
</evidence>
<evidence type="ECO:0000256" key="21">
    <source>
        <dbReference type="ARBA" id="ARBA00041507"/>
    </source>
</evidence>
<organism evidence="41 42">
    <name type="scientific">Scleropages formosus</name>
    <name type="common">Asian bonytongue</name>
    <name type="synonym">Osteoglossum formosum</name>
    <dbReference type="NCBI Taxonomy" id="113540"/>
    <lineage>
        <taxon>Eukaryota</taxon>
        <taxon>Metazoa</taxon>
        <taxon>Chordata</taxon>
        <taxon>Craniata</taxon>
        <taxon>Vertebrata</taxon>
        <taxon>Euteleostomi</taxon>
        <taxon>Actinopterygii</taxon>
        <taxon>Neopterygii</taxon>
        <taxon>Teleostei</taxon>
        <taxon>Osteoglossocephala</taxon>
        <taxon>Osteoglossomorpha</taxon>
        <taxon>Osteoglossiformes</taxon>
        <taxon>Osteoglossidae</taxon>
        <taxon>Scleropages</taxon>
    </lineage>
</organism>
<evidence type="ECO:0000313" key="41">
    <source>
        <dbReference type="Ensembl" id="ENSSFOP00015008469.2"/>
    </source>
</evidence>
<keyword evidence="16" id="KW-0325">Glycoprotein</keyword>
<keyword evidence="12" id="KW-0333">Golgi apparatus</keyword>
<evidence type="ECO:0000256" key="9">
    <source>
        <dbReference type="ARBA" id="ARBA00022692"/>
    </source>
</evidence>
<dbReference type="InterPro" id="IPR051757">
    <property type="entry name" value="Beta-gal_alpha2-3_sialyltrans"/>
</dbReference>
<evidence type="ECO:0000256" key="33">
    <source>
        <dbReference type="ARBA" id="ARBA00062545"/>
    </source>
</evidence>
<evidence type="ECO:0000256" key="24">
    <source>
        <dbReference type="ARBA" id="ARBA00042448"/>
    </source>
</evidence>
<dbReference type="EC" id="2.4.3.2" evidence="18"/>
<dbReference type="GO" id="GO:0006629">
    <property type="term" value="P:lipid metabolic process"/>
    <property type="evidence" value="ECO:0007669"/>
    <property type="project" value="UniProtKB-KW"/>
</dbReference>
<evidence type="ECO:0000256" key="31">
    <source>
        <dbReference type="ARBA" id="ARBA00047509"/>
    </source>
</evidence>
<evidence type="ECO:0000256" key="25">
    <source>
        <dbReference type="ARBA" id="ARBA00042682"/>
    </source>
</evidence>
<comment type="pathway">
    <text evidence="4">Glycolipid biosynthesis.</text>
</comment>
<evidence type="ECO:0000256" key="22">
    <source>
        <dbReference type="ARBA" id="ARBA00041997"/>
    </source>
</evidence>
<comment type="subcellular location">
    <subcellularLocation>
        <location evidence="1">Golgi apparatus</location>
        <location evidence="1">Golgi stack membrane</location>
        <topology evidence="1">Single-pass type II membrane protein</topology>
    </subcellularLocation>
    <subcellularLocation>
        <location evidence="2">Secreted</location>
    </subcellularLocation>
</comment>
<keyword evidence="13" id="KW-0443">Lipid metabolism</keyword>
<comment type="catalytic activity">
    <reaction evidence="32">
        <text>a globoside GalGb4Cer + CMP-N-acetyl-beta-neuraminate = a globoside MSGG + CMP + H(+)</text>
        <dbReference type="Rhea" id="RHEA:65372"/>
        <dbReference type="ChEBI" id="CHEBI:15378"/>
        <dbReference type="ChEBI" id="CHEBI:57812"/>
        <dbReference type="ChEBI" id="CHEBI:60377"/>
        <dbReference type="ChEBI" id="CHEBI:140623"/>
        <dbReference type="ChEBI" id="CHEBI:140691"/>
    </reaction>
    <physiologicalReaction direction="left-to-right" evidence="32">
        <dbReference type="Rhea" id="RHEA:65373"/>
    </physiologicalReaction>
</comment>
<dbReference type="GO" id="GO:0097503">
    <property type="term" value="P:sialylation"/>
    <property type="evidence" value="ECO:0007669"/>
    <property type="project" value="TreeGrafter"/>
</dbReference>
<evidence type="ECO:0000256" key="29">
    <source>
        <dbReference type="ARBA" id="ARBA00043773"/>
    </source>
</evidence>
<keyword evidence="8" id="KW-0808">Transferase</keyword>
<evidence type="ECO:0000256" key="18">
    <source>
        <dbReference type="ARBA" id="ARBA00039106"/>
    </source>
</evidence>
<proteinExistence type="inferred from homology"/>
<evidence type="ECO:0000256" key="32">
    <source>
        <dbReference type="ARBA" id="ARBA00052027"/>
    </source>
</evidence>
<evidence type="ECO:0000256" key="39">
    <source>
        <dbReference type="PIRSR" id="PIRSR005557-2"/>
    </source>
</evidence>
<accession>A0A8C9RB33</accession>
<dbReference type="AlphaFoldDB" id="A0A8C9RB33"/>
<dbReference type="GO" id="GO:0003836">
    <property type="term" value="F:beta-galactoside (CMP) alpha-2,3-sialyltransferase activity"/>
    <property type="evidence" value="ECO:0007669"/>
    <property type="project" value="UniProtKB-EC"/>
</dbReference>
<sequence length="327" mass="38292">MFVLKRRKSRIFAVLLFIVTLATLFFMYVCHVPWLYFFKFLFSPKRTCACGECLADKYDNWFSERFNQSISPVLSEKNILLSEDTYRWWLQLQSETDPANFSMVVKTLFQIIPNVQWYMDLGPLRCRTCAVVGNSGNLKRSNYGTLIDSNDFIIRMNEAPTIGFEKDVGRRTTHHLMYPESARHLENTTNLILIPFKTLDLQWIASALTTGTIKQTYMPVLPRITANRDKVLIYSPTFLKYVYNNWLENHGRYPSTGFLALMFAIHICDQVSVFGFGADKEGNWDHYWEKNYFADAFRQTGVHDGNFEYNITMLLVDKHKVKFFKGR</sequence>
<feature type="binding site" evidence="38">
    <location>
        <position position="303"/>
    </location>
    <ligand>
        <name>substrate</name>
    </ligand>
</feature>
<comment type="catalytic activity">
    <reaction evidence="31">
        <text>ganglioside GM1 (d18:1(4E)/18:0) + CMP-N-acetyl-beta-neuraminate = ganglioside GD1a (18:1(4E)/18:0) + CMP + H(+)</text>
        <dbReference type="Rhea" id="RHEA:48248"/>
        <dbReference type="ChEBI" id="CHEBI:15378"/>
        <dbReference type="ChEBI" id="CHEBI:57812"/>
        <dbReference type="ChEBI" id="CHEBI:60377"/>
        <dbReference type="ChEBI" id="CHEBI:73110"/>
        <dbReference type="ChEBI" id="CHEBI:90153"/>
    </reaction>
    <physiologicalReaction direction="left-to-right" evidence="31">
        <dbReference type="Rhea" id="RHEA:48249"/>
    </physiologicalReaction>
</comment>
<feature type="binding site" evidence="38">
    <location>
        <position position="257"/>
    </location>
    <ligand>
        <name>substrate</name>
    </ligand>
</feature>
<gene>
    <name evidence="41" type="primary">ST3GAL1</name>
</gene>
<keyword evidence="10" id="KW-0735">Signal-anchor</keyword>
<evidence type="ECO:0000256" key="38">
    <source>
        <dbReference type="PIRSR" id="PIRSR005557-1"/>
    </source>
</evidence>
<dbReference type="FunFam" id="3.90.1480.20:FF:000002">
    <property type="entry name" value="CMP-N-acetylneuraminate-beta-galactosamide- alpha-2,3-sialyltransferase 2"/>
    <property type="match status" value="1"/>
</dbReference>
<evidence type="ECO:0000256" key="20">
    <source>
        <dbReference type="ARBA" id="ARBA00040101"/>
    </source>
</evidence>
<evidence type="ECO:0000256" key="11">
    <source>
        <dbReference type="ARBA" id="ARBA00022989"/>
    </source>
</evidence>
<feature type="binding site" evidence="38">
    <location>
        <position position="157"/>
    </location>
    <ligand>
        <name>substrate</name>
    </ligand>
</feature>
<evidence type="ECO:0000256" key="28">
    <source>
        <dbReference type="ARBA" id="ARBA00043673"/>
    </source>
</evidence>
<dbReference type="GeneTree" id="ENSGT00940000154725"/>
<evidence type="ECO:0000256" key="40">
    <source>
        <dbReference type="SAM" id="Phobius"/>
    </source>
</evidence>
<evidence type="ECO:0000256" key="37">
    <source>
        <dbReference type="ARBA" id="ARBA00082805"/>
    </source>
</evidence>
<protein>
    <recommendedName>
        <fullName evidence="20">CMP-N-acetylneuraminate-beta-galactosamide-alpha-2,3-sialyltransferase 1</fullName>
        <ecNumber evidence="18">2.4.3.2</ecNumber>
        <ecNumber evidence="19">2.4.3.4</ecNumber>
    </recommendedName>
    <alternativeName>
        <fullName evidence="34">CMP-N-acetylneuraminate-beta-galactosamide-alpha-2,3-sialyltransferase 2</fullName>
    </alternativeName>
    <alternativeName>
        <fullName evidence="27">Gal-NAc6S</fullName>
    </alternativeName>
    <alternativeName>
        <fullName evidence="24">Gal-beta-1,3-GalNAc-alpha-2,3-sialyltransferase</fullName>
    </alternativeName>
    <alternativeName>
        <fullName evidence="26">Monosialoganglioside sialyltransferase</fullName>
    </alternativeName>
    <alternativeName>
        <fullName evidence="22">ST3Gal I</fullName>
    </alternativeName>
    <alternativeName>
        <fullName evidence="35">ST3Gal II</fullName>
    </alternativeName>
    <alternativeName>
        <fullName evidence="23">ST3GalA.1</fullName>
    </alternativeName>
    <alternativeName>
        <fullName evidence="36">ST3GalA.2</fullName>
    </alternativeName>
    <alternativeName>
        <fullName evidence="21">ST3O</fullName>
    </alternativeName>
    <alternativeName>
        <fullName evidence="25">Sialyltransferase 4A</fullName>
    </alternativeName>
    <alternativeName>
        <fullName evidence="37">Sialyltransferase 4B</fullName>
    </alternativeName>
</protein>
<dbReference type="InterPro" id="IPR001675">
    <property type="entry name" value="Glyco_trans_29"/>
</dbReference>
<feature type="binding site" evidence="38">
    <location>
        <position position="253"/>
    </location>
    <ligand>
        <name>substrate</name>
    </ligand>
</feature>
<feature type="disulfide bond" evidence="39">
    <location>
        <begin position="129"/>
        <end position="268"/>
    </location>
</feature>
<evidence type="ECO:0000256" key="16">
    <source>
        <dbReference type="ARBA" id="ARBA00023180"/>
    </source>
</evidence>
<evidence type="ECO:0000256" key="27">
    <source>
        <dbReference type="ARBA" id="ARBA00042991"/>
    </source>
</evidence>
<feature type="binding site" evidence="38">
    <location>
        <position position="217"/>
    </location>
    <ligand>
        <name>substrate</name>
    </ligand>
</feature>
<evidence type="ECO:0000256" key="26">
    <source>
        <dbReference type="ARBA" id="ARBA00042990"/>
    </source>
</evidence>
<comment type="pathway">
    <text evidence="3">Protein modification; protein glycosylation.</text>
</comment>
<dbReference type="EC" id="2.4.3.4" evidence="19"/>
<keyword evidence="7" id="KW-0328">Glycosyltransferase</keyword>
<comment type="similarity">
    <text evidence="5">Belongs to the glycosyltransferase 29 family.</text>
</comment>
<evidence type="ECO:0000256" key="2">
    <source>
        <dbReference type="ARBA" id="ARBA00004613"/>
    </source>
</evidence>
<keyword evidence="9 40" id="KW-0812">Transmembrane</keyword>
<comment type="catalytic activity">
    <reaction evidence="28">
        <text>a ganglioside GA1 (d18:1(4E)) + CMP-N-acetyl-beta-neuraminate = a ganglioside GM1b (d18:1(4E)) + CMP + H(+)</text>
        <dbReference type="Rhea" id="RHEA:47560"/>
        <dbReference type="ChEBI" id="CHEBI:15378"/>
        <dbReference type="ChEBI" id="CHEBI:27938"/>
        <dbReference type="ChEBI" id="CHEBI:57812"/>
        <dbReference type="ChEBI" id="CHEBI:60377"/>
        <dbReference type="ChEBI" id="CHEBI:78568"/>
    </reaction>
    <physiologicalReaction direction="left-to-right" evidence="28">
        <dbReference type="Rhea" id="RHEA:47561"/>
    </physiologicalReaction>
</comment>
<dbReference type="GO" id="GO:0005576">
    <property type="term" value="C:extracellular region"/>
    <property type="evidence" value="ECO:0007669"/>
    <property type="project" value="UniProtKB-SubCell"/>
</dbReference>
<comment type="catalytic activity">
    <reaction evidence="17">
        <text>a beta-D-galactosyl-(1-&gt;3)-N-acetyl-alpha-D-galactosaminyl derivative + CMP-N-acetyl-beta-neuraminate = an N-acetyl-alpha-neuraminyl-(2-&gt;3)-beta-D-galactosyl-(1-&gt;3)-N-acetyl-alpha-D-galactosaminyl derivative + CMP + H(+)</text>
        <dbReference type="Rhea" id="RHEA:21616"/>
        <dbReference type="ChEBI" id="CHEBI:15378"/>
        <dbReference type="ChEBI" id="CHEBI:57812"/>
        <dbReference type="ChEBI" id="CHEBI:60377"/>
        <dbReference type="ChEBI" id="CHEBI:133470"/>
        <dbReference type="ChEBI" id="CHEBI:139596"/>
        <dbReference type="EC" id="2.4.3.4"/>
    </reaction>
    <physiologicalReaction direction="left-to-right" evidence="17">
        <dbReference type="Rhea" id="RHEA:21617"/>
    </physiologicalReaction>
</comment>
<keyword evidence="6" id="KW-0964">Secreted</keyword>
<dbReference type="InterPro" id="IPR038578">
    <property type="entry name" value="GT29-like_sf"/>
</dbReference>
<feature type="binding site" evidence="38">
    <location>
        <position position="134"/>
    </location>
    <ligand>
        <name>substrate</name>
    </ligand>
</feature>
<evidence type="ECO:0000256" key="14">
    <source>
        <dbReference type="ARBA" id="ARBA00023136"/>
    </source>
</evidence>
<keyword evidence="11 40" id="KW-1133">Transmembrane helix</keyword>
<reference evidence="41 42" key="1">
    <citation type="submission" date="2019-04" db="EMBL/GenBank/DDBJ databases">
        <authorList>
            <consortium name="Wellcome Sanger Institute Data Sharing"/>
        </authorList>
    </citation>
    <scope>NUCLEOTIDE SEQUENCE [LARGE SCALE GENOMIC DNA]</scope>
</reference>
<comment type="subunit">
    <text evidence="33">Homodimer; disulfide-linked. Homodimer formation occurs in the endoplasmic reticulum.</text>
</comment>
<evidence type="ECO:0000256" key="1">
    <source>
        <dbReference type="ARBA" id="ARBA00004447"/>
    </source>
</evidence>
<evidence type="ECO:0000256" key="17">
    <source>
        <dbReference type="ARBA" id="ARBA00036292"/>
    </source>
</evidence>
<keyword evidence="15" id="KW-1015">Disulfide bond</keyword>
<comment type="catalytic activity">
    <reaction evidence="30">
        <text>a ganglioside GA1 + CMP-N-acetyl-beta-neuraminate = a ganglioside GM1b + CMP + H(+)</text>
        <dbReference type="Rhea" id="RHEA:48244"/>
        <dbReference type="ChEBI" id="CHEBI:15378"/>
        <dbReference type="ChEBI" id="CHEBI:57812"/>
        <dbReference type="ChEBI" id="CHEBI:60377"/>
        <dbReference type="ChEBI" id="CHEBI:88069"/>
        <dbReference type="ChEBI" id="CHEBI:90151"/>
    </reaction>
    <physiologicalReaction direction="left-to-right" evidence="30">
        <dbReference type="Rhea" id="RHEA:48245"/>
    </physiologicalReaction>
</comment>
<keyword evidence="14 40" id="KW-0472">Membrane</keyword>
<evidence type="ECO:0000256" key="34">
    <source>
        <dbReference type="ARBA" id="ARBA00072809"/>
    </source>
</evidence>
<evidence type="ECO:0000256" key="6">
    <source>
        <dbReference type="ARBA" id="ARBA00022525"/>
    </source>
</evidence>
<dbReference type="GO" id="GO:0032580">
    <property type="term" value="C:Golgi cisterna membrane"/>
    <property type="evidence" value="ECO:0007669"/>
    <property type="project" value="UniProtKB-SubCell"/>
</dbReference>
<evidence type="ECO:0000256" key="19">
    <source>
        <dbReference type="ARBA" id="ARBA00039107"/>
    </source>
</evidence>
<reference evidence="41" key="2">
    <citation type="submission" date="2025-05" db="UniProtKB">
        <authorList>
            <consortium name="Ensembl"/>
        </authorList>
    </citation>
    <scope>IDENTIFICATION</scope>
</reference>
<evidence type="ECO:0000256" key="4">
    <source>
        <dbReference type="ARBA" id="ARBA00004934"/>
    </source>
</evidence>
<evidence type="ECO:0000256" key="10">
    <source>
        <dbReference type="ARBA" id="ARBA00022968"/>
    </source>
</evidence>
<feature type="binding site" evidence="38">
    <location>
        <position position="93"/>
    </location>
    <ligand>
        <name>substrate</name>
    </ligand>
</feature>
<feature type="transmembrane region" description="Helical" evidence="40">
    <location>
        <begin position="12"/>
        <end position="37"/>
    </location>
</feature>
<keyword evidence="42" id="KW-1185">Reference proteome</keyword>
<evidence type="ECO:0000256" key="35">
    <source>
        <dbReference type="ARBA" id="ARBA00081228"/>
    </source>
</evidence>
<dbReference type="GO" id="GO:0047288">
    <property type="term" value="F:beta-D-galactosyl-(1-&gt;3)-N-acetyl-beta-D-galactosaminide alpha-2,3- sialyltransferase"/>
    <property type="evidence" value="ECO:0007669"/>
    <property type="project" value="UniProtKB-EC"/>
</dbReference>
<evidence type="ECO:0000256" key="7">
    <source>
        <dbReference type="ARBA" id="ARBA00022676"/>
    </source>
</evidence>
<evidence type="ECO:0000256" key="12">
    <source>
        <dbReference type="ARBA" id="ARBA00023034"/>
    </source>
</evidence>
<dbReference type="Ensembl" id="ENSSFOT00015053506.1">
    <property type="protein sequence ID" value="ENSSFOP00015054294.1"/>
    <property type="gene ID" value="ENSSFOG00015029280.1"/>
</dbReference>
<evidence type="ECO:0000256" key="36">
    <source>
        <dbReference type="ARBA" id="ARBA00081332"/>
    </source>
</evidence>
<dbReference type="InterPro" id="IPR012163">
    <property type="entry name" value="Sialyl_trans"/>
</dbReference>
<name>A0A8C9RB33_SCLFO</name>
<comment type="catalytic activity">
    <reaction evidence="29">
        <text>a ganglioside GM1 (d18:1(4E)) + CMP-N-acetyl-beta-neuraminate = a ganglioside GD1a (d18:1(4E)) + CMP + H(+)</text>
        <dbReference type="Rhea" id="RHEA:18021"/>
        <dbReference type="ChEBI" id="CHEBI:15378"/>
        <dbReference type="ChEBI" id="CHEBI:57812"/>
        <dbReference type="ChEBI" id="CHEBI:60377"/>
        <dbReference type="ChEBI" id="CHEBI:77709"/>
        <dbReference type="ChEBI" id="CHEBI:78445"/>
        <dbReference type="EC" id="2.4.3.2"/>
    </reaction>
    <physiologicalReaction direction="left-to-right" evidence="29">
        <dbReference type="Rhea" id="RHEA:18022"/>
    </physiologicalReaction>
</comment>
<dbReference type="Proteomes" id="UP000694397">
    <property type="component" value="Chromosome 23"/>
</dbReference>
<evidence type="ECO:0000313" key="42">
    <source>
        <dbReference type="Proteomes" id="UP000694397"/>
    </source>
</evidence>
<dbReference type="Gene3D" id="3.90.1480.20">
    <property type="entry name" value="Glycosyl transferase family 29"/>
    <property type="match status" value="1"/>
</dbReference>
<evidence type="ECO:0000256" key="13">
    <source>
        <dbReference type="ARBA" id="ARBA00023098"/>
    </source>
</evidence>
<evidence type="ECO:0000256" key="15">
    <source>
        <dbReference type="ARBA" id="ARBA00023157"/>
    </source>
</evidence>
<dbReference type="OrthoDB" id="10264956at2759"/>
<dbReference type="Pfam" id="PF00777">
    <property type="entry name" value="Glyco_transf_29"/>
    <property type="match status" value="1"/>
</dbReference>